<evidence type="ECO:0000313" key="2">
    <source>
        <dbReference type="Proteomes" id="UP000789572"/>
    </source>
</evidence>
<name>A0A9N9CGQ1_9GLOM</name>
<evidence type="ECO:0000313" key="1">
    <source>
        <dbReference type="EMBL" id="CAG8602903.1"/>
    </source>
</evidence>
<accession>A0A9N9CGQ1</accession>
<sequence length="535" mass="61794">MDEKDFVAPKSHLHDVYITSTPMKEWHNIDSYVCKLLENNPGLSESDCFAVCCRSLRSLTQDSDLPNSVSKYASTLLSKWKGPEKQHWLELAKKAIQRKRDDEKISSNNAEIQQKKIIQHQRTTVSAINLVTEEIDELAPRRRAFEWDGTQENKKICYTEFSSPGSSDLEDVESTPCPTTRSVTRTLMVTPNKPIITKATYDEYSAHIICAFNTTIHLVKKTIGEQDYEKVKTTLQMGNKLVMKDSIVIVEKLKKIFQSEYSEVESKIISETKIDDNQTTDEDRFIFFIRYALLDFVSKFKFLMPKVMDRDMLERSYIIEVLSPILLAYRKAFPDIKYMWVEKDVRSIKEANVMFMGNIGERKTDLLILRLSDARELLNVEVSGPPYRSTKKHTNTVGDIKKLLVMAVCSLCRLLGNNLDCNIEDAKNVKTYSIQVIGDRLTLFAVSLANKRKYLAVELASCIIPFSFDAITCYMKIFNFFTVIRNEFVEQEILQRKIRSFIPTDNCSENLREWLHLPDDDISLVTEEDMDEIFL</sequence>
<proteinExistence type="predicted"/>
<organism evidence="1 2">
    <name type="scientific">Paraglomus occultum</name>
    <dbReference type="NCBI Taxonomy" id="144539"/>
    <lineage>
        <taxon>Eukaryota</taxon>
        <taxon>Fungi</taxon>
        <taxon>Fungi incertae sedis</taxon>
        <taxon>Mucoromycota</taxon>
        <taxon>Glomeromycotina</taxon>
        <taxon>Glomeromycetes</taxon>
        <taxon>Paraglomerales</taxon>
        <taxon>Paraglomeraceae</taxon>
        <taxon>Paraglomus</taxon>
    </lineage>
</organism>
<protein>
    <submittedName>
        <fullName evidence="1">5460_t:CDS:1</fullName>
    </submittedName>
</protein>
<dbReference type="AlphaFoldDB" id="A0A9N9CGQ1"/>
<keyword evidence="2" id="KW-1185">Reference proteome</keyword>
<dbReference type="OrthoDB" id="2404656at2759"/>
<comment type="caution">
    <text evidence="1">The sequence shown here is derived from an EMBL/GenBank/DDBJ whole genome shotgun (WGS) entry which is preliminary data.</text>
</comment>
<dbReference type="EMBL" id="CAJVPJ010001763">
    <property type="protein sequence ID" value="CAG8602903.1"/>
    <property type="molecule type" value="Genomic_DNA"/>
</dbReference>
<dbReference type="Proteomes" id="UP000789572">
    <property type="component" value="Unassembled WGS sequence"/>
</dbReference>
<gene>
    <name evidence="1" type="ORF">POCULU_LOCUS7559</name>
</gene>
<reference evidence="1" key="1">
    <citation type="submission" date="2021-06" db="EMBL/GenBank/DDBJ databases">
        <authorList>
            <person name="Kallberg Y."/>
            <person name="Tangrot J."/>
            <person name="Rosling A."/>
        </authorList>
    </citation>
    <scope>NUCLEOTIDE SEQUENCE</scope>
    <source>
        <strain evidence="1">IA702</strain>
    </source>
</reference>